<proteinExistence type="predicted"/>
<sequence>MDNLLHLGSESFRTTITNLQQKITFEASMKEPNHAVISLYKIQLADYQKKEKKRLQLIALQAKCVAKKNELQPDLDRTKQQTSEKIVAGSSHLEKITGSAGKMIEGNGGKVYAAEMNQIRQNTLPLQPTIDSL</sequence>
<evidence type="ECO:0000313" key="1">
    <source>
        <dbReference type="EMBL" id="GGC95732.1"/>
    </source>
</evidence>
<dbReference type="RefSeq" id="WP_088270453.1">
    <property type="nucleotide sequence ID" value="NZ_BMKI01000006.1"/>
</dbReference>
<organism evidence="1 2">
    <name type="scientific">Enterococcus wangshanyuanii</name>
    <dbReference type="NCBI Taxonomy" id="2005703"/>
    <lineage>
        <taxon>Bacteria</taxon>
        <taxon>Bacillati</taxon>
        <taxon>Bacillota</taxon>
        <taxon>Bacilli</taxon>
        <taxon>Lactobacillales</taxon>
        <taxon>Enterococcaceae</taxon>
        <taxon>Enterococcus</taxon>
    </lineage>
</organism>
<keyword evidence="2" id="KW-1185">Reference proteome</keyword>
<comment type="caution">
    <text evidence="1">The sequence shown here is derived from an EMBL/GenBank/DDBJ whole genome shotgun (WGS) entry which is preliminary data.</text>
</comment>
<protein>
    <submittedName>
        <fullName evidence="1">Uncharacterized protein</fullName>
    </submittedName>
</protein>
<name>A0ABQ1PER7_9ENTE</name>
<accession>A0ABQ1PER7</accession>
<dbReference type="EMBL" id="BMKI01000006">
    <property type="protein sequence ID" value="GGC95732.1"/>
    <property type="molecule type" value="Genomic_DNA"/>
</dbReference>
<gene>
    <name evidence="1" type="ORF">GCM10011573_26790</name>
</gene>
<dbReference type="Proteomes" id="UP000630615">
    <property type="component" value="Unassembled WGS sequence"/>
</dbReference>
<evidence type="ECO:0000313" key="2">
    <source>
        <dbReference type="Proteomes" id="UP000630615"/>
    </source>
</evidence>
<reference evidence="2" key="1">
    <citation type="journal article" date="2019" name="Int. J. Syst. Evol. Microbiol.">
        <title>The Global Catalogue of Microorganisms (GCM) 10K type strain sequencing project: providing services to taxonomists for standard genome sequencing and annotation.</title>
        <authorList>
            <consortium name="The Broad Institute Genomics Platform"/>
            <consortium name="The Broad Institute Genome Sequencing Center for Infectious Disease"/>
            <person name="Wu L."/>
            <person name="Ma J."/>
        </authorList>
    </citation>
    <scope>NUCLEOTIDE SEQUENCE [LARGE SCALE GENOMIC DNA]</scope>
    <source>
        <strain evidence="2">CGMCC 1.15942</strain>
    </source>
</reference>